<feature type="region of interest" description="Disordered" evidence="1">
    <location>
        <begin position="1101"/>
        <end position="1309"/>
    </location>
</feature>
<keyword evidence="2" id="KW-0812">Transmembrane</keyword>
<feature type="compositionally biased region" description="Low complexity" evidence="1">
    <location>
        <begin position="1129"/>
        <end position="1168"/>
    </location>
</feature>
<feature type="transmembrane region" description="Helical" evidence="2">
    <location>
        <begin position="635"/>
        <end position="657"/>
    </location>
</feature>
<dbReference type="GeneID" id="24093977"/>
<protein>
    <submittedName>
        <fullName evidence="3">Uncharacterized protein</fullName>
    </submittedName>
</protein>
<organism evidence="3 4">
    <name type="scientific">Fibroporia radiculosa</name>
    <dbReference type="NCBI Taxonomy" id="599839"/>
    <lineage>
        <taxon>Eukaryota</taxon>
        <taxon>Fungi</taxon>
        <taxon>Dikarya</taxon>
        <taxon>Basidiomycota</taxon>
        <taxon>Agaricomycotina</taxon>
        <taxon>Agaricomycetes</taxon>
        <taxon>Polyporales</taxon>
        <taxon>Fibroporiaceae</taxon>
        <taxon>Fibroporia</taxon>
    </lineage>
</organism>
<dbReference type="Proteomes" id="UP000006352">
    <property type="component" value="Unassembled WGS sequence"/>
</dbReference>
<dbReference type="PANTHER" id="PTHR13379">
    <property type="entry name" value="UNCHARACTERIZED DUF1308"/>
    <property type="match status" value="1"/>
</dbReference>
<dbReference type="PANTHER" id="PTHR13379:SF0">
    <property type="entry name" value="UPF0415 PROTEIN C7ORF25"/>
    <property type="match status" value="1"/>
</dbReference>
<feature type="region of interest" description="Disordered" evidence="1">
    <location>
        <begin position="762"/>
        <end position="857"/>
    </location>
</feature>
<feature type="compositionally biased region" description="Polar residues" evidence="1">
    <location>
        <begin position="1256"/>
        <end position="1265"/>
    </location>
</feature>
<feature type="region of interest" description="Disordered" evidence="1">
    <location>
        <begin position="943"/>
        <end position="1008"/>
    </location>
</feature>
<keyword evidence="4" id="KW-1185">Reference proteome</keyword>
<accession>J4I8A4</accession>
<dbReference type="OrthoDB" id="14527at2759"/>
<dbReference type="InParanoid" id="J4I8A4"/>
<feature type="region of interest" description="Disordered" evidence="1">
    <location>
        <begin position="496"/>
        <end position="517"/>
    </location>
</feature>
<feature type="compositionally biased region" description="Low complexity" evidence="1">
    <location>
        <begin position="1218"/>
        <end position="1228"/>
    </location>
</feature>
<dbReference type="RefSeq" id="XP_012178349.1">
    <property type="nucleotide sequence ID" value="XM_012322959.1"/>
</dbReference>
<dbReference type="HOGENOM" id="CLU_259433_0_0_1"/>
<feature type="region of interest" description="Disordered" evidence="1">
    <location>
        <begin position="872"/>
        <end position="930"/>
    </location>
</feature>
<feature type="region of interest" description="Disordered" evidence="1">
    <location>
        <begin position="706"/>
        <end position="734"/>
    </location>
</feature>
<name>J4I8A4_9APHY</name>
<feature type="compositionally biased region" description="Low complexity" evidence="1">
    <location>
        <begin position="1103"/>
        <end position="1121"/>
    </location>
</feature>
<sequence length="1326" mass="142830">MSILPHPELRDLRTQLQKILGDMAIFGPVIPKPPVLDSSADIHAEGEGLPPESVPGLRALRDTVKRDLAVLEKFLADPKSASLPPLSTNAPYLIAVWHEVLLAPQPITTVWRTYHDNSKPAASRTRGSQKPPGIKVDVVADNGRRWIRVNTVKNSRLLAEFREMDSYLTDSEDELDDPNALPALVPAEFDNSVLKMGRALLAAADHNRLPGTNDIPAVTLRLTRLDPSPANEKEYDPRIQKTVQQLQDMGIDVELGERDATSVSRSMPAHPSHPRRLEPTMHINLDLSILIALVSDITHAPLPQSAEEANSRFIPPPEYREWKKKQIEATKGAQAAAALDGEAEQGLGKHSRALSNQALQEMDQGLLQDIHDRLSSLVNESADVSSLAQVEFWTTPEARDRFLRIVLSKIGGANEQRRARALFACAASMHREEAEEAYWQGSRYPHRFIPLHPIRVFPSPEPDASHEQSWESEGTASSPFFRVLARTCREVLAQEAVPDSRERTPVGEGGTPEECEEEIGRAAVTRGNPRLTAHTVQSVLWGAVRGWTTLTANKASVRAVLREMRARGLSDGWREEVDVGEGAEKAALWVVDPRSLAEGMRWETVFILAVVSLASSALAAPTHQLVRRDAGPAALAIWIPILSVVAAVAAGTVIYRYRKNRNTQQRIAAAQTATEQTLTARFRTWTSRPVAVPGAQGQTRELTAEQLAGGNIPARTRRHRPRSTASTRSTRSLPLYMKEPGEEEVVVFRGRAELTEDGSVLATGGLAPVDESGEQTPNNSIDLRRSRGASVSSMTPGPDTPLLEESHLEDSGDPSLPPALSRIRPSVDTVDDDDGSVEEPLMADQEDERGPAPSYLDAVNSIDSGIVLDDSVDDHTSRQYPPQPAPTQRSGTLRSIGALRPGLFGRSESSVTTSASAPTPPLESVPVPEHNGRLSSLLHRFTPGQRQHASSDATPPVLPPSPLIPNDSPHRRTRGATVSSPTPPPGSPTPSHYRTHRPSTSGSASGLSVMFRTRSNTSVGAADRLRSPSTISLHSISAPLTHTVVRTEYTYPRSGPTPDQMKLIASVESFKRFGVPYGPDALAFASASRVDLVPPPVFEEVVEASGESESSASSGTEPSSGSGSGSGEGTASTESTVPTSQEVSSVTQDDTVDVSATELQPQEPQEQLAAKEVAPEVCVSDSDQLADEEAKTVSAKPPALPPLTAEDVKKILRPLAPPTSFKPTSPKTPVRPGSRASSHATFATAEESFGGDSLPATPNQLTITITDDDEPPLSVAETSNTDESATPVTPRNMTRTLNDDENNADTTAPLHVSQALSAAELAVEVS</sequence>
<feature type="compositionally biased region" description="Polar residues" evidence="1">
    <location>
        <begin position="944"/>
        <end position="953"/>
    </location>
</feature>
<gene>
    <name evidence="3" type="ORF">FIBRA_01078</name>
</gene>
<evidence type="ECO:0000256" key="1">
    <source>
        <dbReference type="SAM" id="MobiDB-lite"/>
    </source>
</evidence>
<evidence type="ECO:0000313" key="4">
    <source>
        <dbReference type="Proteomes" id="UP000006352"/>
    </source>
</evidence>
<keyword evidence="2" id="KW-1133">Transmembrane helix</keyword>
<evidence type="ECO:0000313" key="3">
    <source>
        <dbReference type="EMBL" id="CCL99066.1"/>
    </source>
</evidence>
<feature type="compositionally biased region" description="Low complexity" evidence="1">
    <location>
        <begin position="723"/>
        <end position="732"/>
    </location>
</feature>
<dbReference type="EMBL" id="HE796914">
    <property type="protein sequence ID" value="CCL99066.1"/>
    <property type="molecule type" value="Genomic_DNA"/>
</dbReference>
<keyword evidence="2" id="KW-0472">Membrane</keyword>
<reference evidence="3 4" key="1">
    <citation type="journal article" date="2012" name="Appl. Environ. Microbiol.">
        <title>Short-read sequencing for genomic analysis of the brown rot fungus Fibroporia radiculosa.</title>
        <authorList>
            <person name="Tang J.D."/>
            <person name="Perkins A.D."/>
            <person name="Sonstegard T.S."/>
            <person name="Schroeder S.G."/>
            <person name="Burgess S.C."/>
            <person name="Diehl S.V."/>
        </authorList>
    </citation>
    <scope>NUCLEOTIDE SEQUENCE [LARGE SCALE GENOMIC DNA]</scope>
    <source>
        <strain evidence="3 4">TFFH 294</strain>
    </source>
</reference>
<evidence type="ECO:0000256" key="2">
    <source>
        <dbReference type="SAM" id="Phobius"/>
    </source>
</evidence>
<feature type="compositionally biased region" description="Low complexity" evidence="1">
    <location>
        <begin position="907"/>
        <end position="917"/>
    </location>
</feature>
<feature type="transmembrane region" description="Helical" evidence="2">
    <location>
        <begin position="604"/>
        <end position="623"/>
    </location>
</feature>
<proteinExistence type="predicted"/>
<feature type="compositionally biased region" description="Polar residues" evidence="1">
    <location>
        <begin position="1276"/>
        <end position="1296"/>
    </location>
</feature>